<dbReference type="EMBL" id="JAGYPE010000006">
    <property type="protein sequence ID" value="MBS4185810.1"/>
    <property type="molecule type" value="Genomic_DNA"/>
</dbReference>
<feature type="transmembrane region" description="Helical" evidence="1">
    <location>
        <begin position="95"/>
        <end position="114"/>
    </location>
</feature>
<comment type="caution">
    <text evidence="2">The sequence shown here is derived from an EMBL/GenBank/DDBJ whole genome shotgun (WGS) entry which is preliminary data.</text>
</comment>
<keyword evidence="1" id="KW-0472">Membrane</keyword>
<feature type="transmembrane region" description="Helical" evidence="1">
    <location>
        <begin position="159"/>
        <end position="181"/>
    </location>
</feature>
<gene>
    <name evidence="3" type="ORF">KHB02_019440</name>
    <name evidence="2" type="ORF">KHB02_30950</name>
</gene>
<evidence type="ECO:0000313" key="3">
    <source>
        <dbReference type="EMBL" id="MCH6267698.1"/>
    </source>
</evidence>
<dbReference type="Pfam" id="PF04307">
    <property type="entry name" value="YdjM"/>
    <property type="match status" value="1"/>
</dbReference>
<feature type="transmembrane region" description="Helical" evidence="1">
    <location>
        <begin position="69"/>
        <end position="89"/>
    </location>
</feature>
<keyword evidence="4" id="KW-1185">Reference proteome</keyword>
<evidence type="ECO:0000313" key="2">
    <source>
        <dbReference type="EMBL" id="MBS4185810.1"/>
    </source>
</evidence>
<dbReference type="PANTHER" id="PTHR40031:SF1">
    <property type="entry name" value="MEMBRANE-BOUND METAL-DEPENDENT HYDROLASE"/>
    <property type="match status" value="1"/>
</dbReference>
<accession>A0A942T5I4</accession>
<dbReference type="PANTHER" id="PTHR40031">
    <property type="entry name" value="HYPOTHETICAL MEMBRANE SPANNING PROTEIN"/>
    <property type="match status" value="1"/>
</dbReference>
<organism evidence="2">
    <name type="scientific">Neobacillus citreus</name>
    <dbReference type="NCBI Taxonomy" id="2833578"/>
    <lineage>
        <taxon>Bacteria</taxon>
        <taxon>Bacillati</taxon>
        <taxon>Bacillota</taxon>
        <taxon>Bacilli</taxon>
        <taxon>Bacillales</taxon>
        <taxon>Bacillaceae</taxon>
        <taxon>Neobacillus</taxon>
    </lineage>
</organism>
<reference evidence="2" key="1">
    <citation type="submission" date="2021-05" db="EMBL/GenBank/DDBJ databases">
        <title>Novel Bacillus species.</title>
        <authorList>
            <person name="Liu G."/>
        </authorList>
    </citation>
    <scope>NUCLEOTIDE SEQUENCE</scope>
    <source>
        <strain evidence="2 4">FJAT-50051</strain>
    </source>
</reference>
<proteinExistence type="predicted"/>
<sequence length="324" mass="37341">MDTTSHILMGLGLGALAQIDPVIANDAALAQAVVLGTVIGSNAPDFDFMYLLKGKGSYYRNHRAWSHSLLALPLWSAALSGIIFSLFNVPSFSHLFLWTFLAVILHVFFDLFNVHGTQVLLPFSKKWIAFDSLPLFDPTISFVHILGFCLLPFNEPGKTFLIIYLFIFLYVVVRTIYAFLIKRKLEHHFTRSLRIKLIPRTFLFQWDVLIETNTDFLFGVYSEGSLHIEHTFSKEIDFPELVSDSQNHPTVSDFLSSTQYAFPFVRSWKNGYLIYWKDLRFRTKKFFPTVAILVISSDFKMKNCFIGTLHSLKQYKQVVRKLKI</sequence>
<dbReference type="AlphaFoldDB" id="A0A942T5I4"/>
<feature type="transmembrane region" description="Helical" evidence="1">
    <location>
        <begin position="135"/>
        <end position="153"/>
    </location>
</feature>
<keyword evidence="1" id="KW-1133">Transmembrane helix</keyword>
<evidence type="ECO:0000256" key="1">
    <source>
        <dbReference type="SAM" id="Phobius"/>
    </source>
</evidence>
<protein>
    <submittedName>
        <fullName evidence="2">Metal-dependent hydrolase</fullName>
    </submittedName>
</protein>
<keyword evidence="1" id="KW-0812">Transmembrane</keyword>
<dbReference type="EMBL" id="JAGYPE020000041">
    <property type="protein sequence ID" value="MCH6267698.1"/>
    <property type="molecule type" value="Genomic_DNA"/>
</dbReference>
<dbReference type="GO" id="GO:0016787">
    <property type="term" value="F:hydrolase activity"/>
    <property type="evidence" value="ECO:0007669"/>
    <property type="project" value="UniProtKB-KW"/>
</dbReference>
<keyword evidence="2" id="KW-0378">Hydrolase</keyword>
<dbReference type="InterPro" id="IPR007404">
    <property type="entry name" value="YdjM-like"/>
</dbReference>
<evidence type="ECO:0000313" key="4">
    <source>
        <dbReference type="Proteomes" id="UP000677265"/>
    </source>
</evidence>
<dbReference type="Proteomes" id="UP000677265">
    <property type="component" value="Unassembled WGS sequence"/>
</dbReference>
<dbReference type="RefSeq" id="WP_213145629.1">
    <property type="nucleotide sequence ID" value="NZ_JAGYPE020000041.1"/>
</dbReference>
<dbReference type="InterPro" id="IPR053170">
    <property type="entry name" value="Transcription_regulator"/>
</dbReference>
<name>A0A942T5I4_9BACI</name>